<proteinExistence type="inferred from homology"/>
<comment type="catalytic activity">
    <reaction evidence="1 8">
        <text>a myo-inositol phosphate + H2O = myo-inositol + phosphate</text>
        <dbReference type="Rhea" id="RHEA:24056"/>
        <dbReference type="ChEBI" id="CHEBI:15377"/>
        <dbReference type="ChEBI" id="CHEBI:17268"/>
        <dbReference type="ChEBI" id="CHEBI:43474"/>
        <dbReference type="ChEBI" id="CHEBI:84139"/>
        <dbReference type="EC" id="3.1.3.25"/>
    </reaction>
</comment>
<dbReference type="PROSITE" id="PS00629">
    <property type="entry name" value="IMP_1"/>
    <property type="match status" value="1"/>
</dbReference>
<evidence type="ECO:0000313" key="10">
    <source>
        <dbReference type="Proteomes" id="UP000604083"/>
    </source>
</evidence>
<dbReference type="PANTHER" id="PTHR20854">
    <property type="entry name" value="INOSITOL MONOPHOSPHATASE"/>
    <property type="match status" value="1"/>
</dbReference>
<dbReference type="GO" id="GO:0006020">
    <property type="term" value="P:inositol metabolic process"/>
    <property type="evidence" value="ECO:0007669"/>
    <property type="project" value="TreeGrafter"/>
</dbReference>
<dbReference type="Pfam" id="PF00459">
    <property type="entry name" value="Inositol_P"/>
    <property type="match status" value="1"/>
</dbReference>
<dbReference type="EMBL" id="JAENIO010000015">
    <property type="protein sequence ID" value="MBK1833925.1"/>
    <property type="molecule type" value="Genomic_DNA"/>
</dbReference>
<dbReference type="PANTHER" id="PTHR20854:SF4">
    <property type="entry name" value="INOSITOL-1-MONOPHOSPHATASE-RELATED"/>
    <property type="match status" value="1"/>
</dbReference>
<dbReference type="GO" id="GO:0007165">
    <property type="term" value="P:signal transduction"/>
    <property type="evidence" value="ECO:0007669"/>
    <property type="project" value="TreeGrafter"/>
</dbReference>
<keyword evidence="10" id="KW-1185">Reference proteome</keyword>
<comment type="cofactor">
    <cofactor evidence="2 7 8">
        <name>Mg(2+)</name>
        <dbReference type="ChEBI" id="CHEBI:18420"/>
    </cofactor>
</comment>
<keyword evidence="6 7" id="KW-0460">Magnesium</keyword>
<evidence type="ECO:0000256" key="5">
    <source>
        <dbReference type="ARBA" id="ARBA00022801"/>
    </source>
</evidence>
<dbReference type="PRINTS" id="PR00377">
    <property type="entry name" value="IMPHPHTASES"/>
</dbReference>
<name>A0A934RTK3_9BACT</name>
<dbReference type="GO" id="GO:0046854">
    <property type="term" value="P:phosphatidylinositol phosphate biosynthetic process"/>
    <property type="evidence" value="ECO:0007669"/>
    <property type="project" value="InterPro"/>
</dbReference>
<evidence type="ECO:0000256" key="4">
    <source>
        <dbReference type="ARBA" id="ARBA00022723"/>
    </source>
</evidence>
<reference evidence="9" key="1">
    <citation type="submission" date="2021-01" db="EMBL/GenBank/DDBJ databases">
        <title>Modified the classification status of verrucomicrobia.</title>
        <authorList>
            <person name="Feng X."/>
        </authorList>
    </citation>
    <scope>NUCLEOTIDE SEQUENCE</scope>
    <source>
        <strain evidence="9">KCTC 12986</strain>
    </source>
</reference>
<feature type="binding site" evidence="7">
    <location>
        <position position="83"/>
    </location>
    <ligand>
        <name>Mg(2+)</name>
        <dbReference type="ChEBI" id="CHEBI:18420"/>
        <label>1</label>
        <note>catalytic</note>
    </ligand>
</feature>
<dbReference type="AlphaFoldDB" id="A0A934RTK3"/>
<dbReference type="Gene3D" id="3.30.540.10">
    <property type="entry name" value="Fructose-1,6-Bisphosphatase, subunit A, domain 1"/>
    <property type="match status" value="1"/>
</dbReference>
<feature type="binding site" evidence="7">
    <location>
        <position position="82"/>
    </location>
    <ligand>
        <name>Mg(2+)</name>
        <dbReference type="ChEBI" id="CHEBI:18420"/>
        <label>1</label>
        <note>catalytic</note>
    </ligand>
</feature>
<evidence type="ECO:0000256" key="1">
    <source>
        <dbReference type="ARBA" id="ARBA00001033"/>
    </source>
</evidence>
<feature type="binding site" evidence="7">
    <location>
        <position position="64"/>
    </location>
    <ligand>
        <name>Mg(2+)</name>
        <dbReference type="ChEBI" id="CHEBI:18420"/>
        <label>1</label>
        <note>catalytic</note>
    </ligand>
</feature>
<evidence type="ECO:0000256" key="8">
    <source>
        <dbReference type="RuleBase" id="RU364068"/>
    </source>
</evidence>
<dbReference type="RefSeq" id="WP_200391359.1">
    <property type="nucleotide sequence ID" value="NZ_JAENIO010000015.1"/>
</dbReference>
<keyword evidence="4 7" id="KW-0479">Metal-binding</keyword>
<dbReference type="SUPFAM" id="SSF56655">
    <property type="entry name" value="Carbohydrate phosphatase"/>
    <property type="match status" value="1"/>
</dbReference>
<sequence>MSYLDTAIAAAKDAGQLLRDHFHADKNVDEALHHDLKLELDRKSQDLIFDRIAQDFPDHALYGEEGLGGNQQSEFQWIVDPIDGTVNFFYGIPHFCVSIAMRQGDEILVGVIYDPMTGELWTAEKGGEVLLNGQPLRVSKREKLEEAIVFIGCGKDEEALKIGLERFRKASLRCRKMRMMGSAALGMAYTAAGRLDAYVESRISLWDIAAGKLILEMAGGSCELVPNAENPDIYAIKASNGLIPIDEVL</sequence>
<dbReference type="FunFam" id="3.30.540.10:FF:000003">
    <property type="entry name" value="Inositol-1-monophosphatase"/>
    <property type="match status" value="1"/>
</dbReference>
<comment type="similarity">
    <text evidence="3 8">Belongs to the inositol monophosphatase superfamily.</text>
</comment>
<accession>A0A934RTK3</accession>
<evidence type="ECO:0000256" key="3">
    <source>
        <dbReference type="ARBA" id="ARBA00009759"/>
    </source>
</evidence>
<dbReference type="InterPro" id="IPR000760">
    <property type="entry name" value="Inositol_monophosphatase-like"/>
</dbReference>
<dbReference type="GO" id="GO:0008934">
    <property type="term" value="F:inositol monophosphate 1-phosphatase activity"/>
    <property type="evidence" value="ECO:0007669"/>
    <property type="project" value="InterPro"/>
</dbReference>
<feature type="binding site" evidence="7">
    <location>
        <position position="80"/>
    </location>
    <ligand>
        <name>Mg(2+)</name>
        <dbReference type="ChEBI" id="CHEBI:18420"/>
        <label>1</label>
        <note>catalytic</note>
    </ligand>
</feature>
<evidence type="ECO:0000256" key="7">
    <source>
        <dbReference type="PIRSR" id="PIRSR600760-2"/>
    </source>
</evidence>
<dbReference type="Proteomes" id="UP000604083">
    <property type="component" value="Unassembled WGS sequence"/>
</dbReference>
<comment type="caution">
    <text evidence="9">The sequence shown here is derived from an EMBL/GenBank/DDBJ whole genome shotgun (WGS) entry which is preliminary data.</text>
</comment>
<gene>
    <name evidence="9" type="ORF">JIN78_07630</name>
</gene>
<dbReference type="CDD" id="cd01639">
    <property type="entry name" value="IMPase"/>
    <property type="match status" value="1"/>
</dbReference>
<feature type="binding site" evidence="7">
    <location>
        <position position="207"/>
    </location>
    <ligand>
        <name>Mg(2+)</name>
        <dbReference type="ChEBI" id="CHEBI:18420"/>
        <label>1</label>
        <note>catalytic</note>
    </ligand>
</feature>
<evidence type="ECO:0000313" key="9">
    <source>
        <dbReference type="EMBL" id="MBK1833925.1"/>
    </source>
</evidence>
<dbReference type="InterPro" id="IPR020583">
    <property type="entry name" value="Inositol_monoP_metal-BS"/>
</dbReference>
<dbReference type="InterPro" id="IPR020550">
    <property type="entry name" value="Inositol_monophosphatase_CS"/>
</dbReference>
<dbReference type="PROSITE" id="PS00630">
    <property type="entry name" value="IMP_2"/>
    <property type="match status" value="1"/>
</dbReference>
<dbReference type="Gene3D" id="3.40.190.80">
    <property type="match status" value="1"/>
</dbReference>
<keyword evidence="5 8" id="KW-0378">Hydrolase</keyword>
<dbReference type="InterPro" id="IPR033942">
    <property type="entry name" value="IMPase"/>
</dbReference>
<dbReference type="EC" id="3.1.3.25" evidence="8"/>
<dbReference type="GO" id="GO:0046872">
    <property type="term" value="F:metal ion binding"/>
    <property type="evidence" value="ECO:0007669"/>
    <property type="project" value="UniProtKB-KW"/>
</dbReference>
<evidence type="ECO:0000256" key="6">
    <source>
        <dbReference type="ARBA" id="ARBA00022842"/>
    </source>
</evidence>
<protein>
    <recommendedName>
        <fullName evidence="8">Inositol-1-monophosphatase</fullName>
        <ecNumber evidence="8">3.1.3.25</ecNumber>
    </recommendedName>
</protein>
<organism evidence="9 10">
    <name type="scientific">Roseibacillus ishigakijimensis</name>
    <dbReference type="NCBI Taxonomy" id="454146"/>
    <lineage>
        <taxon>Bacteria</taxon>
        <taxon>Pseudomonadati</taxon>
        <taxon>Verrucomicrobiota</taxon>
        <taxon>Verrucomicrobiia</taxon>
        <taxon>Verrucomicrobiales</taxon>
        <taxon>Verrucomicrobiaceae</taxon>
        <taxon>Roseibacillus</taxon>
    </lineage>
</organism>
<evidence type="ECO:0000256" key="2">
    <source>
        <dbReference type="ARBA" id="ARBA00001946"/>
    </source>
</evidence>